<reference evidence="2 3" key="1">
    <citation type="submission" date="2016-10" db="EMBL/GenBank/DDBJ databases">
        <authorList>
            <person name="de Groot N.N."/>
        </authorList>
    </citation>
    <scope>NUCLEOTIDE SEQUENCE [LARGE SCALE GENOMIC DNA]</scope>
    <source>
        <strain evidence="2 3">AA1</strain>
    </source>
</reference>
<evidence type="ECO:0000256" key="1">
    <source>
        <dbReference type="SAM" id="SignalP"/>
    </source>
</evidence>
<accession>A0A1G5GI99</accession>
<dbReference type="InterPro" id="IPR008869">
    <property type="entry name" value="MlaC/ttg2D"/>
</dbReference>
<feature type="signal peptide" evidence="1">
    <location>
        <begin position="1"/>
        <end position="22"/>
    </location>
</feature>
<protein>
    <submittedName>
        <fullName evidence="2">Phospholipid transport system substrate-binding protein</fullName>
    </submittedName>
</protein>
<dbReference type="Proteomes" id="UP000198870">
    <property type="component" value="Unassembled WGS sequence"/>
</dbReference>
<dbReference type="PIRSF" id="PIRSF004649">
    <property type="entry name" value="MlaC"/>
    <property type="match status" value="1"/>
</dbReference>
<dbReference type="EMBL" id="FMUX01000010">
    <property type="protein sequence ID" value="SCY51224.1"/>
    <property type="molecule type" value="Genomic_DNA"/>
</dbReference>
<dbReference type="STRING" id="419481.SAMN05216233_110184"/>
<dbReference type="PANTHER" id="PTHR36573">
    <property type="entry name" value="INTERMEMBRANE PHOSPHOLIPID TRANSPORT SYSTEM BINDING PROTEIN MLAC"/>
    <property type="match status" value="1"/>
</dbReference>
<organism evidence="2 3">
    <name type="scientific">Desulfoluna spongiiphila</name>
    <dbReference type="NCBI Taxonomy" id="419481"/>
    <lineage>
        <taxon>Bacteria</taxon>
        <taxon>Pseudomonadati</taxon>
        <taxon>Thermodesulfobacteriota</taxon>
        <taxon>Desulfobacteria</taxon>
        <taxon>Desulfobacterales</taxon>
        <taxon>Desulfolunaceae</taxon>
        <taxon>Desulfoluna</taxon>
    </lineage>
</organism>
<sequence length="195" mass="22356">MIKKTVMTTLVLFLLLVQTAGAVGTDTVEALLKGKLDFIFFTLKRNDIPIDEKKALIVENVSPIFDFSLMGKLTLGKKNWSGLTKDQRKTFIHTFTEVMKSSYSDKLSLYTDEEIKILPVEKANSKKVIIPTELISKENRYAMNYKFYKSKKGWKIYDIELQGVSIVKTYQSQFNQVLNEGGFDELITKLNHIKV</sequence>
<keyword evidence="1" id="KW-0732">Signal</keyword>
<evidence type="ECO:0000313" key="3">
    <source>
        <dbReference type="Proteomes" id="UP000198870"/>
    </source>
</evidence>
<dbReference type="InterPro" id="IPR042245">
    <property type="entry name" value="Tgt2/MlaC_sf"/>
</dbReference>
<feature type="chain" id="PRO_5011431723" evidence="1">
    <location>
        <begin position="23"/>
        <end position="195"/>
    </location>
</feature>
<dbReference type="PANTHER" id="PTHR36573:SF1">
    <property type="entry name" value="INTERMEMBRANE PHOSPHOLIPID TRANSPORT SYSTEM BINDING PROTEIN MLAC"/>
    <property type="match status" value="1"/>
</dbReference>
<keyword evidence="3" id="KW-1185">Reference proteome</keyword>
<dbReference type="RefSeq" id="WP_175469835.1">
    <property type="nucleotide sequence ID" value="NZ_FMUX01000010.1"/>
</dbReference>
<proteinExistence type="predicted"/>
<evidence type="ECO:0000313" key="2">
    <source>
        <dbReference type="EMBL" id="SCY51224.1"/>
    </source>
</evidence>
<dbReference type="Gene3D" id="3.10.450.710">
    <property type="entry name" value="Tgt2/MlaC"/>
    <property type="match status" value="1"/>
</dbReference>
<dbReference type="AlphaFoldDB" id="A0A1G5GI99"/>
<gene>
    <name evidence="2" type="ORF">SAMN05216233_110184</name>
</gene>
<dbReference type="Pfam" id="PF05494">
    <property type="entry name" value="MlaC"/>
    <property type="match status" value="1"/>
</dbReference>
<name>A0A1G5GI99_9BACT</name>